<organism evidence="3 4">
    <name type="scientific">Halteria grandinella</name>
    <dbReference type="NCBI Taxonomy" id="5974"/>
    <lineage>
        <taxon>Eukaryota</taxon>
        <taxon>Sar</taxon>
        <taxon>Alveolata</taxon>
        <taxon>Ciliophora</taxon>
        <taxon>Intramacronucleata</taxon>
        <taxon>Spirotrichea</taxon>
        <taxon>Stichotrichia</taxon>
        <taxon>Sporadotrichida</taxon>
        <taxon>Halteriidae</taxon>
        <taxon>Halteria</taxon>
    </lineage>
</organism>
<dbReference type="InterPro" id="IPR021109">
    <property type="entry name" value="Peptidase_aspartic_dom_sf"/>
</dbReference>
<comment type="caution">
    <text evidence="3">The sequence shown here is derived from an EMBL/GenBank/DDBJ whole genome shotgun (WGS) entry which is preliminary data.</text>
</comment>
<keyword evidence="2" id="KW-0732">Signal</keyword>
<accession>A0A8J8NQ00</accession>
<name>A0A8J8NQ00_HALGN</name>
<dbReference type="SUPFAM" id="SSF50630">
    <property type="entry name" value="Acid proteases"/>
    <property type="match status" value="1"/>
</dbReference>
<dbReference type="Gene3D" id="2.40.70.10">
    <property type="entry name" value="Acid Proteases"/>
    <property type="match status" value="1"/>
</dbReference>
<feature type="chain" id="PRO_5035210873" evidence="2">
    <location>
        <begin position="19"/>
        <end position="435"/>
    </location>
</feature>
<evidence type="ECO:0000313" key="3">
    <source>
        <dbReference type="EMBL" id="TNV78465.1"/>
    </source>
</evidence>
<dbReference type="Proteomes" id="UP000785679">
    <property type="component" value="Unassembled WGS sequence"/>
</dbReference>
<evidence type="ECO:0000256" key="1">
    <source>
        <dbReference type="SAM" id="Phobius"/>
    </source>
</evidence>
<dbReference type="AlphaFoldDB" id="A0A8J8NQ00"/>
<sequence length="435" mass="49146">MSHLKLFTLISLLGLGKLTTNELQLQQSADGLLTLWLDHSSGISSDFLIGSANKTVNLLPFVNLDLILIAAKNCSNINGFQEYDPAQSDWWSFSNDKWNSQLEVSPFSRMPQYFRGSMIRDSFCPKNGTKECVTNETEKHTTFFLVTEVNGTLNIGNNDGILGLAPSQREGFKSYLDILKEQGRIIRKSFSYKYDKDTPRMVFGDFDEESRSVSFEKLPTRDGDLIYGAKILHYEFNGVEIDFGTNSYFTFEPSISYNLFLIRDQQVFNATITKLNETLQSMNEHSMLLGDGEALVPFFKGMTCKDAQLYTSTFKIDLRGIILEPNLFAISNDVFNNCIMRMGFVYNPNLTEGVDNLYIMTGETLGDTVLSINFDSEELVLAGGYAKKGAIIRLWGWIAIISGIFLLIAIIGFVVHKVRQGKLSRRLDQYETIQQ</sequence>
<evidence type="ECO:0000313" key="4">
    <source>
        <dbReference type="Proteomes" id="UP000785679"/>
    </source>
</evidence>
<keyword evidence="1" id="KW-0812">Transmembrane</keyword>
<dbReference type="EMBL" id="RRYP01010304">
    <property type="protein sequence ID" value="TNV78465.1"/>
    <property type="molecule type" value="Genomic_DNA"/>
</dbReference>
<protein>
    <submittedName>
        <fullName evidence="3">Uncharacterized protein</fullName>
    </submittedName>
</protein>
<keyword evidence="1" id="KW-1133">Transmembrane helix</keyword>
<feature type="signal peptide" evidence="2">
    <location>
        <begin position="1"/>
        <end position="18"/>
    </location>
</feature>
<reference evidence="3" key="1">
    <citation type="submission" date="2019-06" db="EMBL/GenBank/DDBJ databases">
        <authorList>
            <person name="Zheng W."/>
        </authorList>
    </citation>
    <scope>NUCLEOTIDE SEQUENCE</scope>
    <source>
        <strain evidence="3">QDHG01</strain>
    </source>
</reference>
<keyword evidence="1" id="KW-0472">Membrane</keyword>
<feature type="transmembrane region" description="Helical" evidence="1">
    <location>
        <begin position="394"/>
        <end position="416"/>
    </location>
</feature>
<evidence type="ECO:0000256" key="2">
    <source>
        <dbReference type="SAM" id="SignalP"/>
    </source>
</evidence>
<gene>
    <name evidence="3" type="ORF">FGO68_gene16051</name>
</gene>
<proteinExistence type="predicted"/>
<keyword evidence="4" id="KW-1185">Reference proteome</keyword>